<dbReference type="PROSITE" id="PS51257">
    <property type="entry name" value="PROKAR_LIPOPROTEIN"/>
    <property type="match status" value="1"/>
</dbReference>
<dbReference type="EMBL" id="DF820455">
    <property type="protein sequence ID" value="GAK49547.1"/>
    <property type="molecule type" value="Genomic_DNA"/>
</dbReference>
<protein>
    <submittedName>
        <fullName evidence="1">Uncharacterized protein</fullName>
    </submittedName>
</protein>
<dbReference type="STRING" id="1499966.U14_00770"/>
<sequence>MKPFGIWLSLTVLVFGACSGAYHLYLTQNPRKIFVAVDSSFQMNAVWQRVPATLTTIQQQRYAQFALVTEKTRIHGWSPTLQLGTLVPYAPRNFSKLESAAEYPEMAEAAQKYLITTMLDAAQMSKLRGWRMIQLMP</sequence>
<keyword evidence="2" id="KW-1185">Reference proteome</keyword>
<evidence type="ECO:0000313" key="2">
    <source>
        <dbReference type="Proteomes" id="UP000030700"/>
    </source>
</evidence>
<organism evidence="1">
    <name type="scientific">Candidatus Moduliflexus flocculans</name>
    <dbReference type="NCBI Taxonomy" id="1499966"/>
    <lineage>
        <taxon>Bacteria</taxon>
        <taxon>Candidatus Moduliflexota</taxon>
        <taxon>Candidatus Moduliflexia</taxon>
        <taxon>Candidatus Moduliflexales</taxon>
        <taxon>Candidatus Moduliflexaceae</taxon>
    </lineage>
</organism>
<dbReference type="Proteomes" id="UP000030700">
    <property type="component" value="Unassembled WGS sequence"/>
</dbReference>
<reference evidence="1" key="1">
    <citation type="journal article" date="2015" name="PeerJ">
        <title>First genomic representation of candidate bacterial phylum KSB3 points to enhanced environmental sensing as a trigger of wastewater bulking.</title>
        <authorList>
            <person name="Sekiguchi Y."/>
            <person name="Ohashi A."/>
            <person name="Parks D.H."/>
            <person name="Yamauchi T."/>
            <person name="Tyson G.W."/>
            <person name="Hugenholtz P."/>
        </authorList>
    </citation>
    <scope>NUCLEOTIDE SEQUENCE [LARGE SCALE GENOMIC DNA]</scope>
</reference>
<accession>A0A0S6VQR9</accession>
<gene>
    <name evidence="1" type="ORF">U14_00770</name>
</gene>
<name>A0A0S6VQR9_9BACT</name>
<dbReference type="AlphaFoldDB" id="A0A0S6VQR9"/>
<proteinExistence type="predicted"/>
<dbReference type="HOGENOM" id="CLU_1861253_0_0_0"/>
<evidence type="ECO:0000313" key="1">
    <source>
        <dbReference type="EMBL" id="GAK49547.1"/>
    </source>
</evidence>